<evidence type="ECO:0000256" key="2">
    <source>
        <dbReference type="SAM" id="SignalP"/>
    </source>
</evidence>
<proteinExistence type="predicted"/>
<dbReference type="EMBL" id="VDUW01000006">
    <property type="protein sequence ID" value="TXL64015.1"/>
    <property type="molecule type" value="Genomic_DNA"/>
</dbReference>
<comment type="caution">
    <text evidence="5">The sequence shown here is derived from an EMBL/GenBank/DDBJ whole genome shotgun (WGS) entry which is preliminary data.</text>
</comment>
<feature type="transmembrane region" description="Helical" evidence="1">
    <location>
        <begin position="401"/>
        <end position="419"/>
    </location>
</feature>
<dbReference type="Proteomes" id="UP000321574">
    <property type="component" value="Unassembled WGS sequence"/>
</dbReference>
<feature type="domain" description="DUF2207" evidence="3">
    <location>
        <begin position="29"/>
        <end position="195"/>
    </location>
</feature>
<dbReference type="AlphaFoldDB" id="A0A5C8NT51"/>
<feature type="domain" description="Predicted membrane protein YciQ-like C-terminal" evidence="4">
    <location>
        <begin position="288"/>
        <end position="461"/>
    </location>
</feature>
<feature type="chain" id="PRO_5022765825" evidence="2">
    <location>
        <begin position="26"/>
        <end position="565"/>
    </location>
</feature>
<dbReference type="OrthoDB" id="5507254at2"/>
<dbReference type="Pfam" id="PF20990">
    <property type="entry name" value="DUF2207_C"/>
    <property type="match status" value="1"/>
</dbReference>
<evidence type="ECO:0000313" key="5">
    <source>
        <dbReference type="EMBL" id="TXL64015.1"/>
    </source>
</evidence>
<dbReference type="InterPro" id="IPR018702">
    <property type="entry name" value="DUF2207"/>
</dbReference>
<keyword evidence="1" id="KW-0472">Membrane</keyword>
<keyword evidence="2" id="KW-0732">Signal</keyword>
<keyword evidence="6" id="KW-1185">Reference proteome</keyword>
<feature type="transmembrane region" description="Helical" evidence="1">
    <location>
        <begin position="240"/>
        <end position="261"/>
    </location>
</feature>
<reference evidence="5 6" key="1">
    <citation type="submission" date="2019-06" db="EMBL/GenBank/DDBJ databases">
        <title>Cerasibacillus sp. nov., isolated from maize field.</title>
        <authorList>
            <person name="Lin S.-Y."/>
            <person name="Tsai C.-F."/>
            <person name="Young C.-C."/>
        </authorList>
    </citation>
    <scope>NUCLEOTIDE SEQUENCE [LARGE SCALE GENOMIC DNA]</scope>
    <source>
        <strain evidence="5 6">CC-CFT480</strain>
    </source>
</reference>
<dbReference type="InterPro" id="IPR048389">
    <property type="entry name" value="YciQ-like_C"/>
</dbReference>
<dbReference type="Pfam" id="PF09972">
    <property type="entry name" value="DUF2207"/>
    <property type="match status" value="1"/>
</dbReference>
<evidence type="ECO:0000259" key="3">
    <source>
        <dbReference type="Pfam" id="PF09972"/>
    </source>
</evidence>
<name>A0A5C8NT51_9BACI</name>
<feature type="signal peptide" evidence="2">
    <location>
        <begin position="1"/>
        <end position="25"/>
    </location>
</feature>
<keyword evidence="1" id="KW-1133">Transmembrane helix</keyword>
<evidence type="ECO:0000256" key="1">
    <source>
        <dbReference type="SAM" id="Phobius"/>
    </source>
</evidence>
<accession>A0A5C8NT51</accession>
<keyword evidence="1" id="KW-0812">Transmembrane</keyword>
<feature type="transmembrane region" description="Helical" evidence="1">
    <location>
        <begin position="425"/>
        <end position="443"/>
    </location>
</feature>
<sequence length="565" mass="64452">MKKILASFLLIFLLGVLFFPIQAFALDYSIDQTDIHAYLKENGDVKVKESHTYHFEDDFNGISRTLIPKKNTEVKNFQATENGKKLKIENDDNLYKVHRTGDEGETLTIELTYDIKNGVEVYEDMAQFYWPFFDESNETDYENMTIYVHPPHVTNDVLSIGYDAALQSDTVKSDGVVQFDLGYVGSGENGDIRVAYDTQLFPAVTNHINQSIRNEIQKEIETQKEEIATFEKRQTMLNKLAPFVIGIFAIYLLILIGKAWIQRRMLKYEAERLCISDSFMPKNEMSMPATIRYMSNGYLTVDALTAALLDLVRKGYVKQTEEGSVFVVQEETEHDHEKKLIDWLFYEIGDSGKFTINDLEDYTENEENHESYQEDFDAWRDAVNDEMKSNHLFEDKTKMKWITAGIIFLLLPFIIVFAVYELFSWMTFGIVLFVMGLLFSIFYKMKTVKGEHITIQWKEFQDKYEAVTPSEWTEWLDDDQMRAFIYGLGMNSKKIRNKSETLANEVQVYNTSNTDIWMMILLASAISDPFSNAEKVSAATITSDGGAGVGSGSGVGGGGGGSGAF</sequence>
<gene>
    <name evidence="5" type="ORF">FHP05_10010</name>
</gene>
<organism evidence="5 6">
    <name type="scientific">Cerasibacillus terrae</name>
    <dbReference type="NCBI Taxonomy" id="2498845"/>
    <lineage>
        <taxon>Bacteria</taxon>
        <taxon>Bacillati</taxon>
        <taxon>Bacillota</taxon>
        <taxon>Bacilli</taxon>
        <taxon>Bacillales</taxon>
        <taxon>Bacillaceae</taxon>
        <taxon>Cerasibacillus</taxon>
    </lineage>
</organism>
<dbReference type="RefSeq" id="WP_147667849.1">
    <property type="nucleotide sequence ID" value="NZ_VDUW01000006.1"/>
</dbReference>
<protein>
    <submittedName>
        <fullName evidence="5">DUF2207 domain-containing protein</fullName>
    </submittedName>
</protein>
<evidence type="ECO:0000313" key="6">
    <source>
        <dbReference type="Proteomes" id="UP000321574"/>
    </source>
</evidence>
<evidence type="ECO:0000259" key="4">
    <source>
        <dbReference type="Pfam" id="PF20990"/>
    </source>
</evidence>